<dbReference type="EMBL" id="HAEI01002425">
    <property type="protein sequence ID" value="SBR80308.1"/>
    <property type="molecule type" value="Transcribed_RNA"/>
</dbReference>
<dbReference type="PANTHER" id="PTHR46169:SF29">
    <property type="entry name" value="DNA REPLICATION-RELATED ELEMENT FACTOR, ISOFORM A"/>
    <property type="match status" value="1"/>
</dbReference>
<dbReference type="AlphaFoldDB" id="A0A1A8PGF6"/>
<proteinExistence type="predicted"/>
<feature type="region of interest" description="Disordered" evidence="1">
    <location>
        <begin position="182"/>
        <end position="214"/>
    </location>
</feature>
<feature type="domain" description="HAT C-terminal dimerisation" evidence="2">
    <location>
        <begin position="251"/>
        <end position="316"/>
    </location>
</feature>
<name>A0A1A8PGF6_9TELE</name>
<evidence type="ECO:0000259" key="2">
    <source>
        <dbReference type="Pfam" id="PF05699"/>
    </source>
</evidence>
<evidence type="ECO:0000256" key="1">
    <source>
        <dbReference type="SAM" id="MobiDB-lite"/>
    </source>
</evidence>
<dbReference type="GO" id="GO:0046983">
    <property type="term" value="F:protein dimerization activity"/>
    <property type="evidence" value="ECO:0007669"/>
    <property type="project" value="InterPro"/>
</dbReference>
<sequence>MLARYLEQQAAVSAALSCPEIRRNAREIDTLDHTDISDVEDIVRLLKPLKTATTVVSDEKEPTVSLIMPLKHMIEQSMLPNKNDTQTIANMKSAILLDISGRYTGVCNDMLQECTALDPRFRSLSHLNDEQRESIYARICEKASALHEQRNQTSYTDERTTRASASTTVAAAAEQARVMVEAAQGAEQSQEEPVEGERQMQDAAQPPPPKKTALEDLLGSSYTTVETVQTSRGIEMEILSYRSGIPIPLNRSPLEWWKVNAYAYPILAPLAKAYLCIPATSVPSERVFSTAGDIVSAQRSLITPEHVDVLVFLKKNQS</sequence>
<gene>
    <name evidence="3" type="primary">CABZ01003296.1</name>
</gene>
<dbReference type="GO" id="GO:0006357">
    <property type="term" value="P:regulation of transcription by RNA polymerase II"/>
    <property type="evidence" value="ECO:0007669"/>
    <property type="project" value="TreeGrafter"/>
</dbReference>
<protein>
    <recommendedName>
        <fullName evidence="2">HAT C-terminal dimerisation domain-containing protein</fullName>
    </recommendedName>
</protein>
<accession>A0A1A8PGF6</accession>
<dbReference type="SUPFAM" id="SSF53098">
    <property type="entry name" value="Ribonuclease H-like"/>
    <property type="match status" value="1"/>
</dbReference>
<dbReference type="PROSITE" id="PS51257">
    <property type="entry name" value="PROKAR_LIPOPROTEIN"/>
    <property type="match status" value="1"/>
</dbReference>
<dbReference type="GO" id="GO:0005634">
    <property type="term" value="C:nucleus"/>
    <property type="evidence" value="ECO:0007669"/>
    <property type="project" value="TreeGrafter"/>
</dbReference>
<reference evidence="3" key="2">
    <citation type="submission" date="2016-06" db="EMBL/GenBank/DDBJ databases">
        <title>The genome of a short-lived fish provides insights into sex chromosome evolution and the genetic control of aging.</title>
        <authorList>
            <person name="Reichwald K."/>
            <person name="Felder M."/>
            <person name="Petzold A."/>
            <person name="Koch P."/>
            <person name="Groth M."/>
            <person name="Platzer M."/>
        </authorList>
    </citation>
    <scope>NUCLEOTIDE SEQUENCE</scope>
    <source>
        <tissue evidence="3">Brain</tissue>
    </source>
</reference>
<evidence type="ECO:0000313" key="3">
    <source>
        <dbReference type="EMBL" id="SBR80308.1"/>
    </source>
</evidence>
<dbReference type="InterPro" id="IPR012337">
    <property type="entry name" value="RNaseH-like_sf"/>
</dbReference>
<dbReference type="InterPro" id="IPR052717">
    <property type="entry name" value="Vacuolar_transposase_reg"/>
</dbReference>
<organism evidence="3">
    <name type="scientific">Nothobranchius rachovii</name>
    <name type="common">bluefin notho</name>
    <dbReference type="NCBI Taxonomy" id="451742"/>
    <lineage>
        <taxon>Eukaryota</taxon>
        <taxon>Metazoa</taxon>
        <taxon>Chordata</taxon>
        <taxon>Craniata</taxon>
        <taxon>Vertebrata</taxon>
        <taxon>Euteleostomi</taxon>
        <taxon>Actinopterygii</taxon>
        <taxon>Neopterygii</taxon>
        <taxon>Teleostei</taxon>
        <taxon>Neoteleostei</taxon>
        <taxon>Acanthomorphata</taxon>
        <taxon>Ovalentaria</taxon>
        <taxon>Atherinomorphae</taxon>
        <taxon>Cyprinodontiformes</taxon>
        <taxon>Nothobranchiidae</taxon>
        <taxon>Nothobranchius</taxon>
    </lineage>
</organism>
<dbReference type="InterPro" id="IPR008906">
    <property type="entry name" value="HATC_C_dom"/>
</dbReference>
<dbReference type="PANTHER" id="PTHR46169">
    <property type="entry name" value="DNA REPLICATION-RELATED ELEMENT FACTOR, ISOFORM A"/>
    <property type="match status" value="1"/>
</dbReference>
<dbReference type="Pfam" id="PF05699">
    <property type="entry name" value="Dimer_Tnp_hAT"/>
    <property type="match status" value="1"/>
</dbReference>
<reference evidence="3" key="1">
    <citation type="submission" date="2016-05" db="EMBL/GenBank/DDBJ databases">
        <authorList>
            <person name="Lavstsen T."/>
            <person name="Jespersen J.S."/>
        </authorList>
    </citation>
    <scope>NUCLEOTIDE SEQUENCE</scope>
    <source>
        <tissue evidence="3">Brain</tissue>
    </source>
</reference>